<evidence type="ECO:0000256" key="1">
    <source>
        <dbReference type="SAM" id="Coils"/>
    </source>
</evidence>
<organism evidence="4 5">
    <name type="scientific">Mesoflavibacter zeaxanthinifaciens subsp. sabulilitoris</name>
    <dbReference type="NCBI Taxonomy" id="1520893"/>
    <lineage>
        <taxon>Bacteria</taxon>
        <taxon>Pseudomonadati</taxon>
        <taxon>Bacteroidota</taxon>
        <taxon>Flavobacteriia</taxon>
        <taxon>Flavobacteriales</taxon>
        <taxon>Flavobacteriaceae</taxon>
        <taxon>Mesoflavibacter</taxon>
    </lineage>
</organism>
<dbReference type="PANTHER" id="PTHR33371">
    <property type="entry name" value="INTERMEMBRANE PHOSPHOLIPID TRANSPORT SYSTEM BINDING PROTEIN MLAD-RELATED"/>
    <property type="match status" value="1"/>
</dbReference>
<evidence type="ECO:0000313" key="5">
    <source>
        <dbReference type="Proteomes" id="UP000238430"/>
    </source>
</evidence>
<feature type="coiled-coil region" evidence="1">
    <location>
        <begin position="236"/>
        <end position="290"/>
    </location>
</feature>
<protein>
    <submittedName>
        <fullName evidence="4">MCE family protein</fullName>
    </submittedName>
</protein>
<keyword evidence="2" id="KW-0812">Transmembrane</keyword>
<dbReference type="OrthoDB" id="9769132at2"/>
<feature type="domain" description="Mce/MlaD" evidence="3">
    <location>
        <begin position="46"/>
        <end position="111"/>
    </location>
</feature>
<gene>
    <name evidence="4" type="ORF">C7H61_04975</name>
</gene>
<dbReference type="AlphaFoldDB" id="A0A2T1NGH9"/>
<feature type="transmembrane region" description="Helical" evidence="2">
    <location>
        <begin position="12"/>
        <end position="28"/>
    </location>
</feature>
<dbReference type="EMBL" id="PXOT01000020">
    <property type="protein sequence ID" value="PSG91930.1"/>
    <property type="molecule type" value="Genomic_DNA"/>
</dbReference>
<dbReference type="Pfam" id="PF02470">
    <property type="entry name" value="MlaD"/>
    <property type="match status" value="1"/>
</dbReference>
<reference evidence="4 5" key="1">
    <citation type="submission" date="2018-03" db="EMBL/GenBank/DDBJ databases">
        <title>Mesoflavibacter sp. HG37 and Mesoflavibacter sp. HG96 sp.nov., two marine bacteria isolated from seawater of Western Pacific Ocean.</title>
        <authorList>
            <person name="Cheng H."/>
            <person name="Wu Y.-H."/>
            <person name="Guo L.-L."/>
            <person name="Xu X.-W."/>
        </authorList>
    </citation>
    <scope>NUCLEOTIDE SEQUENCE [LARGE SCALE GENOMIC DNA]</scope>
    <source>
        <strain evidence="4 5">KCTC 42117</strain>
    </source>
</reference>
<sequence>MIKITKEVKTSIIVLTGIFLFIFGYNYLKGNNILENDDVYYTEFEYNALSKSSSVTIKGNRVGKVKDIVYDINTGKTRVSFTVDEEIKFSKNSIIRLYKPGIMDGNALALIAANDNDYAKDGDFLKSEVEQGLVDKLTGNFSELSTDLNSTLKSADTLLINLNGLVTDTSENGLKNTIAELNSTLQSFKSLSYSINGVVKKNDENIAQVLENFKTVSQDLTTLSKELKEAQISNSIEKLENTLNSVNGILANVENGEGSLGKLLKDDKLYNNLEGAALQMEQLLQDMKLNPKRYVHFSLFGKKPKRYDAEGNEIKDNN</sequence>
<dbReference type="PANTHER" id="PTHR33371:SF4">
    <property type="entry name" value="INTERMEMBRANE PHOSPHOLIPID TRANSPORT SYSTEM BINDING PROTEIN MLAD"/>
    <property type="match status" value="1"/>
</dbReference>
<keyword evidence="2" id="KW-0472">Membrane</keyword>
<keyword evidence="5" id="KW-1185">Reference proteome</keyword>
<dbReference type="RefSeq" id="WP_106677637.1">
    <property type="nucleotide sequence ID" value="NZ_JACHWV010000001.1"/>
</dbReference>
<comment type="caution">
    <text evidence="4">The sequence shown here is derived from an EMBL/GenBank/DDBJ whole genome shotgun (WGS) entry which is preliminary data.</text>
</comment>
<keyword evidence="2" id="KW-1133">Transmembrane helix</keyword>
<accession>A0A2T1NGH9</accession>
<proteinExistence type="predicted"/>
<dbReference type="InterPro" id="IPR003399">
    <property type="entry name" value="Mce/MlaD"/>
</dbReference>
<name>A0A2T1NGH9_9FLAO</name>
<evidence type="ECO:0000313" key="4">
    <source>
        <dbReference type="EMBL" id="PSG91930.1"/>
    </source>
</evidence>
<evidence type="ECO:0000259" key="3">
    <source>
        <dbReference type="Pfam" id="PF02470"/>
    </source>
</evidence>
<dbReference type="Proteomes" id="UP000238430">
    <property type="component" value="Unassembled WGS sequence"/>
</dbReference>
<dbReference type="InterPro" id="IPR052336">
    <property type="entry name" value="MlaD_Phospholipid_Transporter"/>
</dbReference>
<keyword evidence="1" id="KW-0175">Coiled coil</keyword>
<evidence type="ECO:0000256" key="2">
    <source>
        <dbReference type="SAM" id="Phobius"/>
    </source>
</evidence>